<evidence type="ECO:0000259" key="9">
    <source>
        <dbReference type="PROSITE" id="PS50217"/>
    </source>
</evidence>
<dbReference type="InterPro" id="IPR008917">
    <property type="entry name" value="TF_DNA-bd_sf"/>
</dbReference>
<dbReference type="GO" id="GO:0000978">
    <property type="term" value="F:RNA polymerase II cis-regulatory region sequence-specific DNA binding"/>
    <property type="evidence" value="ECO:0007669"/>
    <property type="project" value="InterPro"/>
</dbReference>
<dbReference type="GO" id="GO:0000981">
    <property type="term" value="F:DNA-binding transcription factor activity, RNA polymerase II-specific"/>
    <property type="evidence" value="ECO:0007669"/>
    <property type="project" value="TreeGrafter"/>
</dbReference>
<evidence type="ECO:0000256" key="4">
    <source>
        <dbReference type="ARBA" id="ARBA00023159"/>
    </source>
</evidence>
<dbReference type="Pfam" id="PF03131">
    <property type="entry name" value="bZIP_Maf"/>
    <property type="match status" value="1"/>
</dbReference>
<dbReference type="SUPFAM" id="SSF57959">
    <property type="entry name" value="Leucine zipper domain"/>
    <property type="match status" value="1"/>
</dbReference>
<evidence type="ECO:0000256" key="7">
    <source>
        <dbReference type="SAM" id="Coils"/>
    </source>
</evidence>
<feature type="region of interest" description="Disordered" evidence="8">
    <location>
        <begin position="410"/>
        <end position="457"/>
    </location>
</feature>
<feature type="domain" description="BZIP" evidence="9">
    <location>
        <begin position="496"/>
        <end position="559"/>
    </location>
</feature>
<keyword evidence="2" id="KW-0805">Transcription regulation</keyword>
<name>A0A8C4Z0Z4_GADMO</name>
<dbReference type="GO" id="GO:0005634">
    <property type="term" value="C:nucleus"/>
    <property type="evidence" value="ECO:0007669"/>
    <property type="project" value="UniProtKB-ARBA"/>
</dbReference>
<dbReference type="InterPro" id="IPR047167">
    <property type="entry name" value="NFE2-like"/>
</dbReference>
<dbReference type="GO" id="GO:0034599">
    <property type="term" value="P:cellular response to oxidative stress"/>
    <property type="evidence" value="ECO:0007669"/>
    <property type="project" value="TreeGrafter"/>
</dbReference>
<gene>
    <name evidence="10" type="primary">nfe2l2a</name>
</gene>
<keyword evidence="5" id="KW-0804">Transcription</keyword>
<evidence type="ECO:0000256" key="1">
    <source>
        <dbReference type="ARBA" id="ARBA00008157"/>
    </source>
</evidence>
<dbReference type="InterPro" id="IPR046347">
    <property type="entry name" value="bZIP_sf"/>
</dbReference>
<evidence type="ECO:0000313" key="11">
    <source>
        <dbReference type="Proteomes" id="UP000694546"/>
    </source>
</evidence>
<reference evidence="10" key="2">
    <citation type="submission" date="2025-09" db="UniProtKB">
        <authorList>
            <consortium name="Ensembl"/>
        </authorList>
    </citation>
    <scope>IDENTIFICATION</scope>
</reference>
<dbReference type="SUPFAM" id="SSF47454">
    <property type="entry name" value="A DNA-binding domain in eukaryotic transcription factors"/>
    <property type="match status" value="1"/>
</dbReference>
<evidence type="ECO:0000256" key="3">
    <source>
        <dbReference type="ARBA" id="ARBA00023125"/>
    </source>
</evidence>
<feature type="compositionally biased region" description="Basic residues" evidence="8">
    <location>
        <begin position="595"/>
        <end position="605"/>
    </location>
</feature>
<feature type="compositionally biased region" description="Basic and acidic residues" evidence="8">
    <location>
        <begin position="440"/>
        <end position="457"/>
    </location>
</feature>
<feature type="compositionally biased region" description="Polar residues" evidence="8">
    <location>
        <begin position="344"/>
        <end position="358"/>
    </location>
</feature>
<feature type="region of interest" description="Disordered" evidence="8">
    <location>
        <begin position="572"/>
        <end position="612"/>
    </location>
</feature>
<keyword evidence="4" id="KW-0010">Activator</keyword>
<keyword evidence="11" id="KW-1185">Reference proteome</keyword>
<feature type="compositionally biased region" description="Polar residues" evidence="8">
    <location>
        <begin position="578"/>
        <end position="588"/>
    </location>
</feature>
<reference evidence="10" key="1">
    <citation type="submission" date="2025-08" db="UniProtKB">
        <authorList>
            <consortium name="Ensembl"/>
        </authorList>
    </citation>
    <scope>IDENTIFICATION</scope>
</reference>
<evidence type="ECO:0000313" key="10">
    <source>
        <dbReference type="Ensembl" id="ENSGMOP00000004459.2"/>
    </source>
</evidence>
<dbReference type="InterPro" id="IPR004826">
    <property type="entry name" value="bZIP_Maf"/>
</dbReference>
<evidence type="ECO:0000256" key="6">
    <source>
        <dbReference type="ARBA" id="ARBA00023242"/>
    </source>
</evidence>
<evidence type="ECO:0000256" key="5">
    <source>
        <dbReference type="ARBA" id="ARBA00023163"/>
    </source>
</evidence>
<dbReference type="AlphaFoldDB" id="A0A8C4Z0Z4"/>
<accession>A0A8C4Z0Z4</accession>
<dbReference type="Ensembl" id="ENSGMOT00000004594.2">
    <property type="protein sequence ID" value="ENSGMOP00000004459.2"/>
    <property type="gene ID" value="ENSGMOG00000004196.2"/>
</dbReference>
<comment type="similarity">
    <text evidence="1">Belongs to the bZIP family. CNC subfamily.</text>
</comment>
<proteinExistence type="inferred from homology"/>
<evidence type="ECO:0000256" key="2">
    <source>
        <dbReference type="ARBA" id="ARBA00023015"/>
    </source>
</evidence>
<feature type="region of interest" description="Disordered" evidence="8">
    <location>
        <begin position="332"/>
        <end position="385"/>
    </location>
</feature>
<dbReference type="OMA" id="DMEEMDQ"/>
<keyword evidence="6" id="KW-0539">Nucleus</keyword>
<feature type="coiled-coil region" evidence="7">
    <location>
        <begin position="37"/>
        <end position="72"/>
    </location>
</feature>
<dbReference type="FunFam" id="1.10.880.10:FF:000001">
    <property type="entry name" value="Nuclear factor erythroid 2-related factor 2"/>
    <property type="match status" value="1"/>
</dbReference>
<feature type="coiled-coil region" evidence="7">
    <location>
        <begin position="514"/>
        <end position="541"/>
    </location>
</feature>
<dbReference type="GeneTree" id="ENSGT00950000182892"/>
<dbReference type="PROSITE" id="PS50217">
    <property type="entry name" value="BZIP"/>
    <property type="match status" value="1"/>
</dbReference>
<dbReference type="Gene3D" id="1.10.880.10">
    <property type="entry name" value="Transcription factor, Skn-1-like, DNA-binding domain"/>
    <property type="match status" value="1"/>
</dbReference>
<sequence>MMDIEVPDILPSQQDMELIDILWRQDVDLGARREVFDQNHRQKVHALQRRSEQEEEKKQQRLRDEQKALLDQLQLDEETGEYIPKPLASGALTPAPANPLVVIQNVNFSEGDDSMSFDECMQLLAETFPLAEDTSACLDSSVPPVPSSDTHSLMPSKQPALPLASLSPAPVIADRRGPEMDQAWMELWSLPELQHCLNLQMEDPLETTAYLPTSIPDVQEGNYTYYPLSNAPNVGPNPVEACPPTFINAFEEVFHDMVAPEPMMGDANLGPKGFCGDAFYPDPVLCPPEAVEANVMEHKESGILPELPKKPPLNAVDAHSHSPLGEALERCKQEPMAEVPDSDSGISLNPSPHASSPEKSVYGDGSFGFSDSDMDDLDFNPGSAESDYSEMFSLNFQPDDFQQSALMLSQAGQPEAQQDKKPKLHNAKPAEEGGQSEGPFTKDKQKRRSEVRLSRDEQRARALRIPFTVDMIINLPVDDFNELMSKHQLNEPQLALVRDIRRRGKNKVAAQNCRKRKMENIVGLEYELDSLTEEKELLQMERSKNGSSLRKMKHQLSTLYLQVFSMLRDEEGKPYSPSDYSLQQTTDGSVFLVPRTKKTHAKSKDHKPASAD</sequence>
<dbReference type="Proteomes" id="UP000694546">
    <property type="component" value="Chromosome 20"/>
</dbReference>
<evidence type="ECO:0000256" key="8">
    <source>
        <dbReference type="SAM" id="MobiDB-lite"/>
    </source>
</evidence>
<keyword evidence="3" id="KW-0238">DNA-binding</keyword>
<protein>
    <submittedName>
        <fullName evidence="10">Nfe2 like bZIP transcription factor 2a</fullName>
    </submittedName>
</protein>
<dbReference type="PANTHER" id="PTHR24411:SF3">
    <property type="entry name" value="NUCLEAR FACTOR ERYTHROID 2-RELATED FACTOR 2"/>
    <property type="match status" value="1"/>
</dbReference>
<dbReference type="SMART" id="SM00338">
    <property type="entry name" value="BRLZ"/>
    <property type="match status" value="1"/>
</dbReference>
<dbReference type="OrthoDB" id="7458135at2759"/>
<dbReference type="PANTHER" id="PTHR24411">
    <property type="entry name" value="NUCLEAR FACTOR ERYTHROID 2-RELATED FACTOR"/>
    <property type="match status" value="1"/>
</dbReference>
<dbReference type="InterPro" id="IPR004827">
    <property type="entry name" value="bZIP"/>
</dbReference>
<dbReference type="CDD" id="cd14720">
    <property type="entry name" value="bZIP_NFE2-like"/>
    <property type="match status" value="1"/>
</dbReference>
<dbReference type="PROSITE" id="PS00036">
    <property type="entry name" value="BZIP_BASIC"/>
    <property type="match status" value="1"/>
</dbReference>
<organism evidence="10 11">
    <name type="scientific">Gadus morhua</name>
    <name type="common">Atlantic cod</name>
    <dbReference type="NCBI Taxonomy" id="8049"/>
    <lineage>
        <taxon>Eukaryota</taxon>
        <taxon>Metazoa</taxon>
        <taxon>Chordata</taxon>
        <taxon>Craniata</taxon>
        <taxon>Vertebrata</taxon>
        <taxon>Euteleostomi</taxon>
        <taxon>Actinopterygii</taxon>
        <taxon>Neopterygii</taxon>
        <taxon>Teleostei</taxon>
        <taxon>Neoteleostei</taxon>
        <taxon>Acanthomorphata</taxon>
        <taxon>Zeiogadaria</taxon>
        <taxon>Gadariae</taxon>
        <taxon>Gadiformes</taxon>
        <taxon>Gadoidei</taxon>
        <taxon>Gadidae</taxon>
        <taxon>Gadus</taxon>
    </lineage>
</organism>
<keyword evidence="7" id="KW-0175">Coiled coil</keyword>